<protein>
    <submittedName>
        <fullName evidence="1">Uncharacterized protein</fullName>
    </submittedName>
</protein>
<reference evidence="1" key="1">
    <citation type="journal article" date="2021" name="Proc. Natl. Acad. Sci. U.S.A.">
        <title>A Catalog of Tens of Thousands of Viruses from Human Metagenomes Reveals Hidden Associations with Chronic Diseases.</title>
        <authorList>
            <person name="Tisza M.J."/>
            <person name="Buck C.B."/>
        </authorList>
    </citation>
    <scope>NUCLEOTIDE SEQUENCE</scope>
    <source>
        <strain evidence="1">CtnMR5</strain>
    </source>
</reference>
<dbReference type="EMBL" id="BK016039">
    <property type="protein sequence ID" value="DAF90882.1"/>
    <property type="molecule type" value="Genomic_DNA"/>
</dbReference>
<proteinExistence type="predicted"/>
<accession>A0A8S5U8Z9</accession>
<organism evidence="1">
    <name type="scientific">Siphoviridae sp. ctnMR5</name>
    <dbReference type="NCBI Taxonomy" id="2825658"/>
    <lineage>
        <taxon>Viruses</taxon>
        <taxon>Duplodnaviria</taxon>
        <taxon>Heunggongvirae</taxon>
        <taxon>Uroviricota</taxon>
        <taxon>Caudoviricetes</taxon>
    </lineage>
</organism>
<name>A0A8S5U8Z9_9CAUD</name>
<evidence type="ECO:0000313" key="1">
    <source>
        <dbReference type="EMBL" id="DAF90882.1"/>
    </source>
</evidence>
<sequence>MLRDFKNQSLTDYTYQLFAVTDNRYAAVEEIANICSRFNSYFLYEATQDEIYPNVYHVLRYWRFGNNISAGTVTNNNSPSFQLNFTRYRTKQPTTLCAKSGTLQALLSNVSNGAYNDTATQMEELFKASLSKNTFFLKDMKGNLYMVAISKPISQTINTKALVQQVTISLSWEEIGDATDVSLIQLPTDANWDSTN</sequence>